<proteinExistence type="predicted"/>
<accession>A0A0K2UMF8</accession>
<dbReference type="EMBL" id="HACA01022093">
    <property type="protein sequence ID" value="CDW39454.1"/>
    <property type="molecule type" value="Transcribed_RNA"/>
</dbReference>
<sequence>MTLNNLNTPCLKYFSNG</sequence>
<organism evidence="1">
    <name type="scientific">Lepeophtheirus salmonis</name>
    <name type="common">Salmon louse</name>
    <name type="synonym">Caligus salmonis</name>
    <dbReference type="NCBI Taxonomy" id="72036"/>
    <lineage>
        <taxon>Eukaryota</taxon>
        <taxon>Metazoa</taxon>
        <taxon>Ecdysozoa</taxon>
        <taxon>Arthropoda</taxon>
        <taxon>Crustacea</taxon>
        <taxon>Multicrustacea</taxon>
        <taxon>Hexanauplia</taxon>
        <taxon>Copepoda</taxon>
        <taxon>Siphonostomatoida</taxon>
        <taxon>Caligidae</taxon>
        <taxon>Lepeophtheirus</taxon>
    </lineage>
</organism>
<name>A0A0K2UMF8_LEPSM</name>
<reference evidence="1" key="1">
    <citation type="submission" date="2014-05" db="EMBL/GenBank/DDBJ databases">
        <authorList>
            <person name="Chronopoulou M."/>
        </authorList>
    </citation>
    <scope>NUCLEOTIDE SEQUENCE</scope>
    <source>
        <tissue evidence="1">Whole organism</tissue>
    </source>
</reference>
<dbReference type="AlphaFoldDB" id="A0A0K2UMF8"/>
<protein>
    <submittedName>
        <fullName evidence="1">Uncharacterized protein</fullName>
    </submittedName>
</protein>
<evidence type="ECO:0000313" key="1">
    <source>
        <dbReference type="EMBL" id="CDW39454.1"/>
    </source>
</evidence>